<dbReference type="InterPro" id="IPR038695">
    <property type="entry name" value="Saro_0823-like_sf"/>
</dbReference>
<dbReference type="InterPro" id="IPR003795">
    <property type="entry name" value="DUF192"/>
</dbReference>
<dbReference type="Pfam" id="PF02643">
    <property type="entry name" value="DUF192"/>
    <property type="match status" value="1"/>
</dbReference>
<dbReference type="AlphaFoldDB" id="A0A2T1NG62"/>
<comment type="caution">
    <text evidence="1">The sequence shown here is derived from an EMBL/GenBank/DDBJ whole genome shotgun (WGS) entry which is preliminary data.</text>
</comment>
<organism evidence="1 2">
    <name type="scientific">Aurantibacter aestuarii</name>
    <dbReference type="NCBI Taxonomy" id="1266046"/>
    <lineage>
        <taxon>Bacteria</taxon>
        <taxon>Pseudomonadati</taxon>
        <taxon>Bacteroidota</taxon>
        <taxon>Flavobacteriia</taxon>
        <taxon>Flavobacteriales</taxon>
        <taxon>Flavobacteriaceae</taxon>
        <taxon>Aurantibacter</taxon>
    </lineage>
</organism>
<reference evidence="1 2" key="1">
    <citation type="submission" date="2018-03" db="EMBL/GenBank/DDBJ databases">
        <title>Mesoflavibacter sp. HG37 and Mesoflavibacter sp. HG96 sp.nov., two marine bacteria isolated from seawater of Western Pacific Ocean.</title>
        <authorList>
            <person name="Cheng H."/>
            <person name="Wu Y.-H."/>
            <person name="Guo L.-L."/>
            <person name="Xu X.-W."/>
        </authorList>
    </citation>
    <scope>NUCLEOTIDE SEQUENCE [LARGE SCALE GENOMIC DNA]</scope>
    <source>
        <strain evidence="1 2">KCTC 32269</strain>
    </source>
</reference>
<dbReference type="EMBL" id="PXOQ01000006">
    <property type="protein sequence ID" value="PSG91765.1"/>
    <property type="molecule type" value="Genomic_DNA"/>
</dbReference>
<evidence type="ECO:0000313" key="1">
    <source>
        <dbReference type="EMBL" id="PSG91765.1"/>
    </source>
</evidence>
<name>A0A2T1NG62_9FLAO</name>
<sequence>MFRIVFFCLLIVCFSCKEEQKQSSAPQQDIGFTKEGELQLLKKDTDSLIASLNIEFAKSDYETQTGLMYRKSMNPNEGMLFIFKDEQPRSFYMKNTLIPLDIIYLNKDKAVVSIQKNAKPLDESSLPSEQPAMYVLEVNAGLSEVWKISNGDYIVFN</sequence>
<protein>
    <recommendedName>
        <fullName evidence="3">DUF192 domain-containing protein</fullName>
    </recommendedName>
</protein>
<dbReference type="Gene3D" id="2.60.120.1140">
    <property type="entry name" value="Protein of unknown function DUF192"/>
    <property type="match status" value="1"/>
</dbReference>
<proteinExistence type="predicted"/>
<evidence type="ECO:0008006" key="3">
    <source>
        <dbReference type="Google" id="ProtNLM"/>
    </source>
</evidence>
<dbReference type="PANTHER" id="PTHR37953:SF1">
    <property type="entry name" value="UPF0127 PROTEIN MJ1496"/>
    <property type="match status" value="1"/>
</dbReference>
<dbReference type="OrthoDB" id="5526466at2"/>
<gene>
    <name evidence="1" type="ORF">C7H52_01215</name>
</gene>
<dbReference type="Proteomes" id="UP000238426">
    <property type="component" value="Unassembled WGS sequence"/>
</dbReference>
<accession>A0A2T1NG62</accession>
<dbReference type="PANTHER" id="PTHR37953">
    <property type="entry name" value="UPF0127 PROTEIN MJ1496"/>
    <property type="match status" value="1"/>
</dbReference>
<keyword evidence="2" id="KW-1185">Reference proteome</keyword>
<evidence type="ECO:0000313" key="2">
    <source>
        <dbReference type="Proteomes" id="UP000238426"/>
    </source>
</evidence>
<dbReference type="RefSeq" id="WP_106462052.1">
    <property type="nucleotide sequence ID" value="NZ_PXOQ01000006.1"/>
</dbReference>